<dbReference type="CDD" id="cd16442">
    <property type="entry name" value="BPL"/>
    <property type="match status" value="1"/>
</dbReference>
<reference evidence="6 7" key="1">
    <citation type="submission" date="2006-10" db="EMBL/GenBank/DDBJ databases">
        <title>Complete sequence of Methanosaeta thermophila PT.</title>
        <authorList>
            <consortium name="US DOE Joint Genome Institute"/>
            <person name="Copeland A."/>
            <person name="Lucas S."/>
            <person name="Lapidus A."/>
            <person name="Barry K."/>
            <person name="Detter J.C."/>
            <person name="Glavina del Rio T."/>
            <person name="Hammon N."/>
            <person name="Israni S."/>
            <person name="Pitluck S."/>
            <person name="Chain P."/>
            <person name="Malfatti S."/>
            <person name="Shin M."/>
            <person name="Vergez L."/>
            <person name="Schmutz J."/>
            <person name="Larimer F."/>
            <person name="Land M."/>
            <person name="Hauser L."/>
            <person name="Kyrpides N."/>
            <person name="Kim E."/>
            <person name="Smith K.S."/>
            <person name="Ingram-Smith C."/>
            <person name="Richardson P."/>
        </authorList>
    </citation>
    <scope>NUCLEOTIDE SEQUENCE [LARGE SCALE GENOMIC DNA]</scope>
    <source>
        <strain evidence="7">DSM 6194 / JCM 14653 / NBRC 101360 / PT</strain>
    </source>
</reference>
<dbReference type="InterPro" id="IPR004408">
    <property type="entry name" value="Biotin_CoA_COase_ligase"/>
</dbReference>
<evidence type="ECO:0000256" key="2">
    <source>
        <dbReference type="ARBA" id="ARBA00022741"/>
    </source>
</evidence>
<feature type="domain" description="BPL/LPL catalytic" evidence="5">
    <location>
        <begin position="66"/>
        <end position="254"/>
    </location>
</feature>
<dbReference type="Pfam" id="PF02237">
    <property type="entry name" value="BPL_C"/>
    <property type="match status" value="1"/>
</dbReference>
<keyword evidence="7" id="KW-1185">Reference proteome</keyword>
<dbReference type="PROSITE" id="PS51733">
    <property type="entry name" value="BPL_LPL_CATALYTIC"/>
    <property type="match status" value="1"/>
</dbReference>
<dbReference type="InterPro" id="IPR013196">
    <property type="entry name" value="HTH_11"/>
</dbReference>
<dbReference type="InterPro" id="IPR003142">
    <property type="entry name" value="BPL_C"/>
</dbReference>
<dbReference type="Pfam" id="PF08279">
    <property type="entry name" value="HTH_11"/>
    <property type="match status" value="1"/>
</dbReference>
<dbReference type="Gene3D" id="2.30.30.100">
    <property type="match status" value="1"/>
</dbReference>
<dbReference type="GO" id="GO:0006355">
    <property type="term" value="P:regulation of DNA-templated transcription"/>
    <property type="evidence" value="ECO:0007669"/>
    <property type="project" value="InterPro"/>
</dbReference>
<evidence type="ECO:0000259" key="5">
    <source>
        <dbReference type="PROSITE" id="PS51733"/>
    </source>
</evidence>
<keyword evidence="1 6" id="KW-0436">Ligase</keyword>
<evidence type="ECO:0000256" key="4">
    <source>
        <dbReference type="SAM" id="MobiDB-lite"/>
    </source>
</evidence>
<dbReference type="RefSeq" id="WP_011695978.1">
    <property type="nucleotide sequence ID" value="NC_008553.1"/>
</dbReference>
<evidence type="ECO:0000313" key="6">
    <source>
        <dbReference type="EMBL" id="ABK14582.1"/>
    </source>
</evidence>
<dbReference type="InterPro" id="IPR045864">
    <property type="entry name" value="aa-tRNA-synth_II/BPL/LPL"/>
</dbReference>
<dbReference type="SUPFAM" id="SSF55681">
    <property type="entry name" value="Class II aaRS and biotin synthetases"/>
    <property type="match status" value="1"/>
</dbReference>
<dbReference type="GeneID" id="4461980"/>
<dbReference type="InterPro" id="IPR008988">
    <property type="entry name" value="Transcriptional_repressor_C"/>
</dbReference>
<dbReference type="KEGG" id="mtp:Mthe_0793"/>
<dbReference type="SUPFAM" id="SSF50037">
    <property type="entry name" value="C-terminal domain of transcriptional repressors"/>
    <property type="match status" value="1"/>
</dbReference>
<protein>
    <submittedName>
        <fullName evidence="6">Biotin--acetyl-CoA-carboxylase ligase</fullName>
        <ecNumber evidence="6">6.3.4.15</ecNumber>
    </submittedName>
</protein>
<dbReference type="EMBL" id="CP000477">
    <property type="protein sequence ID" value="ABK14582.1"/>
    <property type="molecule type" value="Genomic_DNA"/>
</dbReference>
<gene>
    <name evidence="6" type="ordered locus">Mthe_0793</name>
</gene>
<dbReference type="Gene3D" id="3.30.930.10">
    <property type="entry name" value="Bira Bifunctional Protein, Domain 2"/>
    <property type="match status" value="1"/>
</dbReference>
<dbReference type="EC" id="6.3.4.15" evidence="6"/>
<dbReference type="NCBIfam" id="TIGR00121">
    <property type="entry name" value="birA_ligase"/>
    <property type="match status" value="1"/>
</dbReference>
<dbReference type="HOGENOM" id="CLU_051096_0_0_2"/>
<dbReference type="GO" id="GO:0005524">
    <property type="term" value="F:ATP binding"/>
    <property type="evidence" value="ECO:0007669"/>
    <property type="project" value="UniProtKB-KW"/>
</dbReference>
<dbReference type="HAMAP" id="MF_00978">
    <property type="entry name" value="Bifunct_BirA"/>
    <property type="match status" value="1"/>
</dbReference>
<dbReference type="GO" id="GO:0004077">
    <property type="term" value="F:biotin--[biotin carboxyl-carrier protein] ligase activity"/>
    <property type="evidence" value="ECO:0007669"/>
    <property type="project" value="UniProtKB-EC"/>
</dbReference>
<dbReference type="PANTHER" id="PTHR12835:SF5">
    <property type="entry name" value="BIOTIN--PROTEIN LIGASE"/>
    <property type="match status" value="1"/>
</dbReference>
<dbReference type="AlphaFoldDB" id="A0B7A8"/>
<dbReference type="InterPro" id="IPR030855">
    <property type="entry name" value="Bifunct_BirA"/>
</dbReference>
<dbReference type="OrthoDB" id="46252at2157"/>
<keyword evidence="2" id="KW-0547">Nucleotide-binding</keyword>
<dbReference type="SUPFAM" id="SSF46785">
    <property type="entry name" value="Winged helix' DNA-binding domain"/>
    <property type="match status" value="1"/>
</dbReference>
<dbReference type="InterPro" id="IPR004143">
    <property type="entry name" value="BPL_LPL_catalytic"/>
</dbReference>
<dbReference type="PANTHER" id="PTHR12835">
    <property type="entry name" value="BIOTIN PROTEIN LIGASE"/>
    <property type="match status" value="1"/>
</dbReference>
<dbReference type="GO" id="GO:0005737">
    <property type="term" value="C:cytoplasm"/>
    <property type="evidence" value="ECO:0007669"/>
    <property type="project" value="TreeGrafter"/>
</dbReference>
<keyword evidence="3" id="KW-0067">ATP-binding</keyword>
<dbReference type="InterPro" id="IPR036388">
    <property type="entry name" value="WH-like_DNA-bd_sf"/>
</dbReference>
<dbReference type="STRING" id="349307.Mthe_0793"/>
<organism evidence="6 7">
    <name type="scientific">Methanothrix thermoacetophila (strain DSM 6194 / JCM 14653 / NBRC 101360 / PT)</name>
    <name type="common">Methanosaeta thermophila</name>
    <dbReference type="NCBI Taxonomy" id="349307"/>
    <lineage>
        <taxon>Archaea</taxon>
        <taxon>Methanobacteriati</taxon>
        <taxon>Methanobacteriota</taxon>
        <taxon>Stenosarchaea group</taxon>
        <taxon>Methanomicrobia</taxon>
        <taxon>Methanotrichales</taxon>
        <taxon>Methanotrichaceae</taxon>
        <taxon>Methanothrix</taxon>
    </lineage>
</organism>
<dbReference type="Gene3D" id="1.10.10.10">
    <property type="entry name" value="Winged helix-like DNA-binding domain superfamily/Winged helix DNA-binding domain"/>
    <property type="match status" value="1"/>
</dbReference>
<feature type="region of interest" description="Disordered" evidence="4">
    <location>
        <begin position="315"/>
        <end position="336"/>
    </location>
</feature>
<dbReference type="Pfam" id="PF03099">
    <property type="entry name" value="BPL_LplA_LipB"/>
    <property type="match status" value="1"/>
</dbReference>
<evidence type="ECO:0000313" key="7">
    <source>
        <dbReference type="Proteomes" id="UP000000674"/>
    </source>
</evidence>
<evidence type="ECO:0000256" key="3">
    <source>
        <dbReference type="ARBA" id="ARBA00022840"/>
    </source>
</evidence>
<accession>A0B7A8</accession>
<sequence>MRERAEDPSWSIIRKLRAASGGWVSGKAMGDGLGVSRAAVWKHIRHLRSMGYRIEASTRLGYRLLGPEPLHLHIPEDICSRLIQLESVGSTNEFAREIANEAENWTVVIAEVQTAGRGRLGRKWFSPSGGVWMSIILKPRVTPSEAFRYTMAGSVAVCRALRDLYGLDARTKWPNDVLVNGRKICGVLTEISAELDVINYMIIGIGINANMSASSLPEEWNATTIYEELHREVPRGELVAKVLEEMRALLESGDLYHQWVRLSDTLNRRVRVKGFDEVTGIAESLDPDGALVVRKDDGGIVRILAGDCIHLRPDDGDLRAGSDSQTGKGSTGYAEG</sequence>
<dbReference type="InterPro" id="IPR036390">
    <property type="entry name" value="WH_DNA-bd_sf"/>
</dbReference>
<dbReference type="Proteomes" id="UP000000674">
    <property type="component" value="Chromosome"/>
</dbReference>
<proteinExistence type="inferred from homology"/>
<name>A0B7A8_METTP</name>
<evidence type="ECO:0000256" key="1">
    <source>
        <dbReference type="ARBA" id="ARBA00022598"/>
    </source>
</evidence>